<keyword evidence="13" id="KW-1185">Reference proteome</keyword>
<evidence type="ECO:0000256" key="5">
    <source>
        <dbReference type="ARBA" id="ARBA00022840"/>
    </source>
</evidence>
<reference evidence="13" key="1">
    <citation type="submission" date="2011-07" db="EMBL/GenBank/DDBJ databases">
        <authorList>
            <consortium name="Caenorhabditis brenneri Sequencing and Analysis Consortium"/>
            <person name="Wilson R.K."/>
        </authorList>
    </citation>
    <scope>NUCLEOTIDE SEQUENCE [LARGE SCALE GENOMIC DNA]</scope>
    <source>
        <strain evidence="13">PB2801</strain>
    </source>
</reference>
<dbReference type="InterPro" id="IPR001245">
    <property type="entry name" value="Ser-Thr/Tyr_kinase_cat_dom"/>
</dbReference>
<dbReference type="InParanoid" id="G0PMJ4"/>
<keyword evidence="7 9" id="KW-0472">Membrane</keyword>
<comment type="subcellular location">
    <subcellularLocation>
        <location evidence="1">Cell membrane</location>
        <topology evidence="1">Single-pass membrane protein</topology>
    </subcellularLocation>
</comment>
<evidence type="ECO:0000256" key="7">
    <source>
        <dbReference type="ARBA" id="ARBA00023136"/>
    </source>
</evidence>
<gene>
    <name evidence="12" type="ORF">CAEBREN_13799</name>
</gene>
<evidence type="ECO:0000256" key="2">
    <source>
        <dbReference type="ARBA" id="ARBA00022475"/>
    </source>
</evidence>
<feature type="signal peptide" evidence="10">
    <location>
        <begin position="1"/>
        <end position="19"/>
    </location>
</feature>
<dbReference type="eggNOG" id="KOG0200">
    <property type="taxonomic scope" value="Eukaryota"/>
</dbReference>
<dbReference type="PANTHER" id="PTHR24416:SF602">
    <property type="entry name" value="PROTEIN VER-1-RELATED"/>
    <property type="match status" value="1"/>
</dbReference>
<keyword evidence="2" id="KW-1003">Cell membrane</keyword>
<keyword evidence="3 9" id="KW-0812">Transmembrane</keyword>
<proteinExistence type="predicted"/>
<evidence type="ECO:0000256" key="1">
    <source>
        <dbReference type="ARBA" id="ARBA00004162"/>
    </source>
</evidence>
<dbReference type="Proteomes" id="UP000008068">
    <property type="component" value="Unassembled WGS sequence"/>
</dbReference>
<evidence type="ECO:0000313" key="13">
    <source>
        <dbReference type="Proteomes" id="UP000008068"/>
    </source>
</evidence>
<dbReference type="PROSITE" id="PS00107">
    <property type="entry name" value="PROTEIN_KINASE_ATP"/>
    <property type="match status" value="1"/>
</dbReference>
<keyword evidence="4 8" id="KW-0547">Nucleotide-binding</keyword>
<dbReference type="GO" id="GO:0045138">
    <property type="term" value="P:nematode male tail tip morphogenesis"/>
    <property type="evidence" value="ECO:0007669"/>
    <property type="project" value="UniProtKB-ARBA"/>
</dbReference>
<evidence type="ECO:0000259" key="11">
    <source>
        <dbReference type="PROSITE" id="PS50011"/>
    </source>
</evidence>
<dbReference type="SUPFAM" id="SSF56112">
    <property type="entry name" value="Protein kinase-like (PK-like)"/>
    <property type="match status" value="1"/>
</dbReference>
<dbReference type="InterPro" id="IPR050122">
    <property type="entry name" value="RTK"/>
</dbReference>
<dbReference type="OrthoDB" id="5982051at2759"/>
<evidence type="ECO:0000256" key="8">
    <source>
        <dbReference type="PROSITE-ProRule" id="PRU10141"/>
    </source>
</evidence>
<dbReference type="InterPro" id="IPR017441">
    <property type="entry name" value="Protein_kinase_ATP_BS"/>
</dbReference>
<dbReference type="EMBL" id="GL381408">
    <property type="protein sequence ID" value="EGT37740.1"/>
    <property type="molecule type" value="Genomic_DNA"/>
</dbReference>
<sequence length="280" mass="32337">MIRFKHLLMAFLIRHACQSQNEGLTHVFKLRSARSATARPKDKTVLLILSLIFFGLLIFLTIICLYRKCRRKNVNQNNRQSLTVRYTALPQRFLVNTSLNSEESNKDLLERLNLLRITYNDYKKKYEIHTSNLKFSNEKLGEGQYGCVNLGYLQKGDEKLKVAVKKSKKPTDPYESRMFMAELTVMCAIEKHPNVLALIGGVTKTKCKRIVMEFVDGGNLRGFLRKYKENITDGCGEISTFNLISFAFQIANGMEHLAKIPVNYLKKKFRIERKLLVRSS</sequence>
<dbReference type="GO" id="GO:0005524">
    <property type="term" value="F:ATP binding"/>
    <property type="evidence" value="ECO:0007669"/>
    <property type="project" value="UniProtKB-UniRule"/>
</dbReference>
<dbReference type="HOGENOM" id="CLU_994752_0_0_1"/>
<protein>
    <recommendedName>
        <fullName evidence="11">Protein kinase domain-containing protein</fullName>
    </recommendedName>
</protein>
<evidence type="ECO:0000256" key="4">
    <source>
        <dbReference type="ARBA" id="ARBA00022741"/>
    </source>
</evidence>
<dbReference type="PROSITE" id="PS50011">
    <property type="entry name" value="PROTEIN_KINASE_DOM"/>
    <property type="match status" value="1"/>
</dbReference>
<feature type="binding site" evidence="8">
    <location>
        <position position="166"/>
    </location>
    <ligand>
        <name>ATP</name>
        <dbReference type="ChEBI" id="CHEBI:30616"/>
    </ligand>
</feature>
<dbReference type="InterPro" id="IPR020635">
    <property type="entry name" value="Tyr_kinase_cat_dom"/>
</dbReference>
<dbReference type="GO" id="GO:0007169">
    <property type="term" value="P:cell surface receptor protein tyrosine kinase signaling pathway"/>
    <property type="evidence" value="ECO:0007669"/>
    <property type="project" value="TreeGrafter"/>
</dbReference>
<keyword evidence="5 8" id="KW-0067">ATP-binding</keyword>
<dbReference type="Gene3D" id="3.30.200.20">
    <property type="entry name" value="Phosphorylase Kinase, domain 1"/>
    <property type="match status" value="1"/>
</dbReference>
<dbReference type="GO" id="GO:0005886">
    <property type="term" value="C:plasma membrane"/>
    <property type="evidence" value="ECO:0007669"/>
    <property type="project" value="UniProtKB-SubCell"/>
</dbReference>
<evidence type="ECO:0000256" key="6">
    <source>
        <dbReference type="ARBA" id="ARBA00022989"/>
    </source>
</evidence>
<evidence type="ECO:0000256" key="3">
    <source>
        <dbReference type="ARBA" id="ARBA00022692"/>
    </source>
</evidence>
<dbReference type="FunFam" id="3.30.200.20:FF:000586">
    <property type="entry name" value="Receptor protein-tyrosine kinase"/>
    <property type="match status" value="1"/>
</dbReference>
<dbReference type="InterPro" id="IPR011009">
    <property type="entry name" value="Kinase-like_dom_sf"/>
</dbReference>
<dbReference type="SMART" id="SM00219">
    <property type="entry name" value="TyrKc"/>
    <property type="match status" value="1"/>
</dbReference>
<keyword evidence="10" id="KW-0732">Signal</keyword>
<feature type="transmembrane region" description="Helical" evidence="9">
    <location>
        <begin position="45"/>
        <end position="66"/>
    </location>
</feature>
<dbReference type="GO" id="GO:0004714">
    <property type="term" value="F:transmembrane receptor protein tyrosine kinase activity"/>
    <property type="evidence" value="ECO:0007669"/>
    <property type="project" value="TreeGrafter"/>
</dbReference>
<name>G0PMJ4_CAEBE</name>
<organism evidence="13">
    <name type="scientific">Caenorhabditis brenneri</name>
    <name type="common">Nematode worm</name>
    <dbReference type="NCBI Taxonomy" id="135651"/>
    <lineage>
        <taxon>Eukaryota</taxon>
        <taxon>Metazoa</taxon>
        <taxon>Ecdysozoa</taxon>
        <taxon>Nematoda</taxon>
        <taxon>Chromadorea</taxon>
        <taxon>Rhabditida</taxon>
        <taxon>Rhabditina</taxon>
        <taxon>Rhabditomorpha</taxon>
        <taxon>Rhabditoidea</taxon>
        <taxon>Rhabditidae</taxon>
        <taxon>Peloderinae</taxon>
        <taxon>Caenorhabditis</taxon>
    </lineage>
</organism>
<keyword evidence="6 9" id="KW-1133">Transmembrane helix</keyword>
<evidence type="ECO:0000256" key="9">
    <source>
        <dbReference type="SAM" id="Phobius"/>
    </source>
</evidence>
<feature type="chain" id="PRO_5003407672" description="Protein kinase domain-containing protein" evidence="10">
    <location>
        <begin position="20"/>
        <end position="280"/>
    </location>
</feature>
<dbReference type="PANTHER" id="PTHR24416">
    <property type="entry name" value="TYROSINE-PROTEIN KINASE RECEPTOR"/>
    <property type="match status" value="1"/>
</dbReference>
<dbReference type="GO" id="GO:0043235">
    <property type="term" value="C:receptor complex"/>
    <property type="evidence" value="ECO:0007669"/>
    <property type="project" value="TreeGrafter"/>
</dbReference>
<dbReference type="InterPro" id="IPR000719">
    <property type="entry name" value="Prot_kinase_dom"/>
</dbReference>
<dbReference type="Pfam" id="PF07714">
    <property type="entry name" value="PK_Tyr_Ser-Thr"/>
    <property type="match status" value="1"/>
</dbReference>
<accession>G0PMJ4</accession>
<evidence type="ECO:0000256" key="10">
    <source>
        <dbReference type="SAM" id="SignalP"/>
    </source>
</evidence>
<dbReference type="AlphaFoldDB" id="G0PMJ4"/>
<evidence type="ECO:0000313" key="12">
    <source>
        <dbReference type="EMBL" id="EGT37740.1"/>
    </source>
</evidence>
<feature type="domain" description="Protein kinase" evidence="11">
    <location>
        <begin position="134"/>
        <end position="280"/>
    </location>
</feature>
<dbReference type="STRING" id="135651.G0PMJ4"/>